<protein>
    <submittedName>
        <fullName evidence="1">Aldose 1-epimerase family protein</fullName>
    </submittedName>
</protein>
<dbReference type="PANTHER" id="PTHR10091">
    <property type="entry name" value="ALDOSE-1-EPIMERASE"/>
    <property type="match status" value="1"/>
</dbReference>
<keyword evidence="2" id="KW-1185">Reference proteome</keyword>
<dbReference type="InterPro" id="IPR011013">
    <property type="entry name" value="Gal_mutarotase_sf_dom"/>
</dbReference>
<dbReference type="SUPFAM" id="SSF74650">
    <property type="entry name" value="Galactose mutarotase-like"/>
    <property type="match status" value="1"/>
</dbReference>
<dbReference type="EMBL" id="JBFXLU010000252">
    <property type="protein sequence ID" value="KAL2833068.1"/>
    <property type="molecule type" value="Genomic_DNA"/>
</dbReference>
<evidence type="ECO:0000313" key="2">
    <source>
        <dbReference type="Proteomes" id="UP001610446"/>
    </source>
</evidence>
<proteinExistence type="predicted"/>
<dbReference type="Proteomes" id="UP001610446">
    <property type="component" value="Unassembled WGS sequence"/>
</dbReference>
<reference evidence="1 2" key="1">
    <citation type="submission" date="2024-07" db="EMBL/GenBank/DDBJ databases">
        <title>Section-level genome sequencing and comparative genomics of Aspergillus sections Usti and Cavernicolus.</title>
        <authorList>
            <consortium name="Lawrence Berkeley National Laboratory"/>
            <person name="Nybo J.L."/>
            <person name="Vesth T.C."/>
            <person name="Theobald S."/>
            <person name="Frisvad J.C."/>
            <person name="Larsen T.O."/>
            <person name="Kjaerboelling I."/>
            <person name="Rothschild-Mancinelli K."/>
            <person name="Lyhne E.K."/>
            <person name="Kogle M.E."/>
            <person name="Barry K."/>
            <person name="Clum A."/>
            <person name="Na H."/>
            <person name="Ledsgaard L."/>
            <person name="Lin J."/>
            <person name="Lipzen A."/>
            <person name="Kuo A."/>
            <person name="Riley R."/>
            <person name="Mondo S."/>
            <person name="Labutti K."/>
            <person name="Haridas S."/>
            <person name="Pangalinan J."/>
            <person name="Salamov A.A."/>
            <person name="Simmons B.A."/>
            <person name="Magnuson J.K."/>
            <person name="Chen J."/>
            <person name="Drula E."/>
            <person name="Henrissat B."/>
            <person name="Wiebenga A."/>
            <person name="Lubbers R.J."/>
            <person name="Gomes A.C."/>
            <person name="Makela M.R."/>
            <person name="Stajich J."/>
            <person name="Grigoriev I.V."/>
            <person name="Mortensen U.H."/>
            <person name="De Vries R.P."/>
            <person name="Baker S.E."/>
            <person name="Andersen M.R."/>
        </authorList>
    </citation>
    <scope>NUCLEOTIDE SEQUENCE [LARGE SCALE GENOMIC DNA]</scope>
    <source>
        <strain evidence="1 2">CBS 123904</strain>
    </source>
</reference>
<name>A0ABR4J1Y1_9EURO</name>
<dbReference type="Gene3D" id="2.70.98.10">
    <property type="match status" value="1"/>
</dbReference>
<dbReference type="InterPro" id="IPR014718">
    <property type="entry name" value="GH-type_carb-bd"/>
</dbReference>
<dbReference type="Pfam" id="PF01263">
    <property type="entry name" value="Aldose_epim"/>
    <property type="match status" value="1"/>
</dbReference>
<dbReference type="PANTHER" id="PTHR10091:SF6">
    <property type="entry name" value="1-EPIMERASE, PUTATIVE (AFU_ORTHOLOGUE AFUA_3G13240)-RELATED"/>
    <property type="match status" value="1"/>
</dbReference>
<dbReference type="InterPro" id="IPR008183">
    <property type="entry name" value="Aldose_1/G6P_1-epimerase"/>
</dbReference>
<gene>
    <name evidence="1" type="ORF">BJY01DRAFT_260014</name>
</gene>
<evidence type="ECO:0000313" key="1">
    <source>
        <dbReference type="EMBL" id="KAL2833068.1"/>
    </source>
</evidence>
<accession>A0ABR4J1Y1</accession>
<comment type="caution">
    <text evidence="1">The sequence shown here is derived from an EMBL/GenBank/DDBJ whole genome shotgun (WGS) entry which is preliminary data.</text>
</comment>
<organism evidence="1 2">
    <name type="scientific">Aspergillus pseudoustus</name>
    <dbReference type="NCBI Taxonomy" id="1810923"/>
    <lineage>
        <taxon>Eukaryota</taxon>
        <taxon>Fungi</taxon>
        <taxon>Dikarya</taxon>
        <taxon>Ascomycota</taxon>
        <taxon>Pezizomycotina</taxon>
        <taxon>Eurotiomycetes</taxon>
        <taxon>Eurotiomycetidae</taxon>
        <taxon>Eurotiales</taxon>
        <taxon>Aspergillaceae</taxon>
        <taxon>Aspergillus</taxon>
        <taxon>Aspergillus subgen. Nidulantes</taxon>
    </lineage>
</organism>
<sequence>MRIDIFATSVIAAIKAVWSRGSPFAAATALYPTNEQGKYVIQSEGIRLAFTNNGGALANLWINDTYGNEIDIVMGFNSAAEYLKYPGNPFLNGVIGRYAGIISGAEFELDGVTHQVSANSKGPTTWNGGKHGWGRTILDIGSHTEDSITFVLFDRSWNGFPGTAASCLTHTVTPYEWRIAFGATPTRKPSPINISQQVFWNLDGFAANSSRTIAEHRLHLPLSGLRIETDAEGIPTGDLKANKLGSAYDFWSGDGKLLGRGLEQLRECPASRHPLSQRGTDGYDENFLVVRSQPWKKEDQPVASLSSDHSGITVDLYTDQEALHVQTWNDAFGPVSLKGTQGTGVVPPSGAISLEMQDWTDGINNPEWQRRGKTVWGMDRLYTTYSSFKFTVK</sequence>